<dbReference type="Pfam" id="PF14690">
    <property type="entry name" value="Zn_ribbon_ISL3"/>
    <property type="match status" value="1"/>
</dbReference>
<proteinExistence type="predicted"/>
<sequence>MMSKRPNIRKYNNKKWEQAFTCRLGDQLGLNQFFSSSHLHIKSSQIINTEIHLHLRSLDSFGICPYCGQISYQVHSTYVRTLIDLPILSQKVILLFEARKFFCKNDECSRKTFAEQPGDEICRYQRRTRRCENVIGNLCVRMSASSASLLLQAMEIPVSRSTALRTIYRMPIPHFGVVTELGVDDWAFRKGVTYGTILVNMQTGDVIDLLADRETASFECWINKHPQITLVSRDRSTDYSSAIANTGKEIIEIADRFHLVKNMTDCITKVISENYVEYRKSLSVQKMTIINEAHESPDKPSVTDMEFVTDIKIDTRTNMFNEVKELQAKGFKINAIAKKLHIARQTVRKYMLYKELPARSSKARNEYYKFDQYVEHEYINGKSLSQIYREIKSEGFMGSISPFHYHYNYLSKRKQKEPKQIKSKPVDDREPLVPIKTISITAFKSIKGYRLNEDTKKLIDTLMSFSWFENIYNAAKEFYEIIMGDDSSKLTGWINEYKNTTIKKLETFIKGIILDEKAVKNAIDYTQSNGIVEGLVNKLKTIKRTMYGRAGLELLKRKMVLTNKSFQLK</sequence>
<feature type="domain" description="Transposase IS204/IS1001/IS1096/IS1165 zinc-finger" evidence="2">
    <location>
        <begin position="62"/>
        <end position="105"/>
    </location>
</feature>
<dbReference type="Gene3D" id="1.10.10.60">
    <property type="entry name" value="Homeodomain-like"/>
    <property type="match status" value="1"/>
</dbReference>
<dbReference type="Pfam" id="PF01610">
    <property type="entry name" value="DDE_Tnp_ISL3"/>
    <property type="match status" value="2"/>
</dbReference>
<accession>R9GZL2</accession>
<organism evidence="3 5">
    <name type="scientific">Bacteroides thetaiotaomicron dnLKV9</name>
    <dbReference type="NCBI Taxonomy" id="1235785"/>
    <lineage>
        <taxon>Bacteria</taxon>
        <taxon>Pseudomonadati</taxon>
        <taxon>Bacteroidota</taxon>
        <taxon>Bacteroidia</taxon>
        <taxon>Bacteroidales</taxon>
        <taxon>Bacteroidaceae</taxon>
        <taxon>Bacteroides</taxon>
    </lineage>
</organism>
<evidence type="ECO:0000259" key="1">
    <source>
        <dbReference type="Pfam" id="PF01610"/>
    </source>
</evidence>
<evidence type="ECO:0000259" key="2">
    <source>
        <dbReference type="Pfam" id="PF14690"/>
    </source>
</evidence>
<dbReference type="RefSeq" id="WP_016267603.1">
    <property type="nucleotide sequence ID" value="NZ_KE159459.1"/>
</dbReference>
<evidence type="ECO:0000313" key="3">
    <source>
        <dbReference type="EMBL" id="EOR97186.1"/>
    </source>
</evidence>
<dbReference type="PATRIC" id="fig|1235785.3.peg.1201"/>
<dbReference type="HOGENOM" id="CLU_029608_5_1_10"/>
<comment type="caution">
    <text evidence="3">The sequence shown here is derived from an EMBL/GenBank/DDBJ whole genome shotgun (WGS) entry which is preliminary data.</text>
</comment>
<protein>
    <recommendedName>
        <fullName evidence="6">Transposase IS204/IS1001/IS1096/IS1165 DDE domain-containing protein</fullName>
    </recommendedName>
</protein>
<dbReference type="AlphaFoldDB" id="R9GZL2"/>
<dbReference type="EMBL" id="ASSM01000006">
    <property type="protein sequence ID" value="EOS02086.1"/>
    <property type="molecule type" value="Genomic_DNA"/>
</dbReference>
<name>R9GZL2_BACT4</name>
<dbReference type="NCBIfam" id="NF033550">
    <property type="entry name" value="transpos_ISL3"/>
    <property type="match status" value="1"/>
</dbReference>
<evidence type="ECO:0000313" key="5">
    <source>
        <dbReference type="Proteomes" id="UP000014207"/>
    </source>
</evidence>
<dbReference type="PANTHER" id="PTHR33498:SF1">
    <property type="entry name" value="TRANSPOSASE FOR INSERTION SEQUENCE ELEMENT IS1557"/>
    <property type="match status" value="1"/>
</dbReference>
<gene>
    <name evidence="4" type="ORF">C799_01202</name>
    <name evidence="3" type="ORF">C799_04639</name>
</gene>
<feature type="domain" description="Transposase IS204/IS1001/IS1096/IS1165 DDE" evidence="1">
    <location>
        <begin position="181"/>
        <end position="288"/>
    </location>
</feature>
<dbReference type="InterPro" id="IPR029261">
    <property type="entry name" value="Transposase_Znf"/>
</dbReference>
<evidence type="ECO:0008006" key="6">
    <source>
        <dbReference type="Google" id="ProtNLM"/>
    </source>
</evidence>
<dbReference type="EMBL" id="ASSM01000018">
    <property type="protein sequence ID" value="EOR97186.1"/>
    <property type="molecule type" value="Genomic_DNA"/>
</dbReference>
<dbReference type="Proteomes" id="UP000014207">
    <property type="component" value="Unassembled WGS sequence"/>
</dbReference>
<dbReference type="InterPro" id="IPR047951">
    <property type="entry name" value="Transpos_ISL3"/>
</dbReference>
<dbReference type="InterPro" id="IPR002560">
    <property type="entry name" value="Transposase_DDE"/>
</dbReference>
<reference evidence="3 5" key="1">
    <citation type="submission" date="2013-04" db="EMBL/GenBank/DDBJ databases">
        <title>The Genome Sequence of Bacteroides thetaiotaomicron dnLKV9.</title>
        <authorList>
            <consortium name="The Broad Institute Genomics Platform"/>
            <consortium name="The Broad Institute Genome Sequencing Center for Infectious Disease"/>
            <person name="Earl A."/>
            <person name="Xavier R."/>
            <person name="Kuhn K."/>
            <person name="Stappenbeck T."/>
            <person name="Walker B."/>
            <person name="Young S."/>
            <person name="Zeng Q."/>
            <person name="Gargeya S."/>
            <person name="Fitzgerald M."/>
            <person name="Haas B."/>
            <person name="Abouelleil A."/>
            <person name="Allen A.W."/>
            <person name="Alvarado L."/>
            <person name="Arachchi H.M."/>
            <person name="Berlin A.M."/>
            <person name="Chapman S.B."/>
            <person name="Gainer-Dewar J."/>
            <person name="Goldberg J."/>
            <person name="Griggs A."/>
            <person name="Gujja S."/>
            <person name="Hansen M."/>
            <person name="Howarth C."/>
            <person name="Imamovic A."/>
            <person name="Ireland A."/>
            <person name="Larimer J."/>
            <person name="McCowan C."/>
            <person name="Murphy C."/>
            <person name="Pearson M."/>
            <person name="Poon T.W."/>
            <person name="Priest M."/>
            <person name="Roberts A."/>
            <person name="Saif S."/>
            <person name="Shea T."/>
            <person name="Sisk P."/>
            <person name="Sykes S."/>
            <person name="Wortman J."/>
            <person name="Nusbaum C."/>
            <person name="Birren B."/>
        </authorList>
    </citation>
    <scope>NUCLEOTIDE SEQUENCE [LARGE SCALE GENOMIC DNA]</scope>
    <source>
        <strain evidence="3">DnLKV9</strain>
        <strain evidence="5">dnLKV9</strain>
    </source>
</reference>
<dbReference type="PANTHER" id="PTHR33498">
    <property type="entry name" value="TRANSPOSASE FOR INSERTION SEQUENCE ELEMENT IS1557"/>
    <property type="match status" value="1"/>
</dbReference>
<evidence type="ECO:0000313" key="4">
    <source>
        <dbReference type="EMBL" id="EOS02086.1"/>
    </source>
</evidence>
<feature type="domain" description="Transposase IS204/IS1001/IS1096/IS1165 DDE" evidence="1">
    <location>
        <begin position="451"/>
        <end position="553"/>
    </location>
</feature>